<feature type="region of interest" description="Disordered" evidence="2">
    <location>
        <begin position="1"/>
        <end position="21"/>
    </location>
</feature>
<evidence type="ECO:0000256" key="1">
    <source>
        <dbReference type="SAM" id="Coils"/>
    </source>
</evidence>
<keyword evidence="1" id="KW-0175">Coiled coil</keyword>
<dbReference type="PROSITE" id="PS50053">
    <property type="entry name" value="UBIQUITIN_2"/>
    <property type="match status" value="1"/>
</dbReference>
<dbReference type="SUPFAM" id="SSF54236">
    <property type="entry name" value="Ubiquitin-like"/>
    <property type="match status" value="1"/>
</dbReference>
<dbReference type="EMBL" id="CAJNJA010039837">
    <property type="protein sequence ID" value="CAE7760345.1"/>
    <property type="molecule type" value="Genomic_DNA"/>
</dbReference>
<evidence type="ECO:0000259" key="3">
    <source>
        <dbReference type="PROSITE" id="PS50053"/>
    </source>
</evidence>
<gene>
    <name evidence="4" type="ORF">SNEC2469_LOCUS22117</name>
</gene>
<dbReference type="InterPro" id="IPR022617">
    <property type="entry name" value="Rad60/SUMO-like_dom"/>
</dbReference>
<keyword evidence="5" id="KW-1185">Reference proteome</keyword>
<dbReference type="AlphaFoldDB" id="A0A812XZ99"/>
<reference evidence="4" key="1">
    <citation type="submission" date="2021-02" db="EMBL/GenBank/DDBJ databases">
        <authorList>
            <person name="Dougan E. K."/>
            <person name="Rhodes N."/>
            <person name="Thang M."/>
            <person name="Chan C."/>
        </authorList>
    </citation>
    <scope>NUCLEOTIDE SEQUENCE</scope>
</reference>
<name>A0A812XZ99_9DINO</name>
<dbReference type="InterPro" id="IPR029071">
    <property type="entry name" value="Ubiquitin-like_domsf"/>
</dbReference>
<dbReference type="InterPro" id="IPR000626">
    <property type="entry name" value="Ubiquitin-like_dom"/>
</dbReference>
<sequence>MAEPEPTEELPPIGGDPHNAVQMRPVRTTYGEDIPAGGYVVKMAKSAPLSDLKAAMAQKLSISEDTITFAYEGEEMDEKKTIKDNGIPEPGPAARRAGARVELQFLIRAGVEIGAQRARREAAEAAEEAERLRVEEEALRRKEEEEKRVKMEEEQKMAAKRKADAEAELRRQEEARRNNRCVLRCLEIGGGGGKELVTASNLTVMEVQDCLCCFSCDADWSSVERFC</sequence>
<dbReference type="Proteomes" id="UP000601435">
    <property type="component" value="Unassembled WGS sequence"/>
</dbReference>
<evidence type="ECO:0000256" key="2">
    <source>
        <dbReference type="SAM" id="MobiDB-lite"/>
    </source>
</evidence>
<feature type="domain" description="Ubiquitin-like" evidence="3">
    <location>
        <begin position="26"/>
        <end position="89"/>
    </location>
</feature>
<proteinExistence type="predicted"/>
<evidence type="ECO:0000313" key="5">
    <source>
        <dbReference type="Proteomes" id="UP000601435"/>
    </source>
</evidence>
<evidence type="ECO:0000313" key="4">
    <source>
        <dbReference type="EMBL" id="CAE7760345.1"/>
    </source>
</evidence>
<comment type="caution">
    <text evidence="4">The sequence shown here is derived from an EMBL/GenBank/DDBJ whole genome shotgun (WGS) entry which is preliminary data.</text>
</comment>
<dbReference type="Gene3D" id="3.10.20.90">
    <property type="entry name" value="Phosphatidylinositol 3-kinase Catalytic Subunit, Chain A, domain 1"/>
    <property type="match status" value="1"/>
</dbReference>
<dbReference type="OrthoDB" id="10383472at2759"/>
<protein>
    <recommendedName>
        <fullName evidence="3">Ubiquitin-like domain-containing protein</fullName>
    </recommendedName>
</protein>
<organism evidence="4 5">
    <name type="scientific">Symbiodinium necroappetens</name>
    <dbReference type="NCBI Taxonomy" id="1628268"/>
    <lineage>
        <taxon>Eukaryota</taxon>
        <taxon>Sar</taxon>
        <taxon>Alveolata</taxon>
        <taxon>Dinophyceae</taxon>
        <taxon>Suessiales</taxon>
        <taxon>Symbiodiniaceae</taxon>
        <taxon>Symbiodinium</taxon>
    </lineage>
</organism>
<dbReference type="Pfam" id="PF11976">
    <property type="entry name" value="Rad60-SLD"/>
    <property type="match status" value="1"/>
</dbReference>
<accession>A0A812XZ99</accession>
<feature type="coiled-coil region" evidence="1">
    <location>
        <begin position="115"/>
        <end position="175"/>
    </location>
</feature>